<comment type="caution">
    <text evidence="2">The sequence shown here is derived from an EMBL/GenBank/DDBJ whole genome shotgun (WGS) entry which is preliminary data.</text>
</comment>
<feature type="chain" id="PRO_5040378896" evidence="1">
    <location>
        <begin position="25"/>
        <end position="279"/>
    </location>
</feature>
<evidence type="ECO:0000313" key="2">
    <source>
        <dbReference type="EMBL" id="KAG0258133.1"/>
    </source>
</evidence>
<protein>
    <submittedName>
        <fullName evidence="2">Uncharacterized protein</fullName>
    </submittedName>
</protein>
<dbReference type="OrthoDB" id="5946976at2759"/>
<name>A0A9P6U3X4_9FUNG</name>
<keyword evidence="1" id="KW-0732">Signal</keyword>
<evidence type="ECO:0000256" key="1">
    <source>
        <dbReference type="SAM" id="SignalP"/>
    </source>
</evidence>
<dbReference type="InterPro" id="IPR049511">
    <property type="entry name" value="PGH-like_rpt"/>
</dbReference>
<organism evidence="2 3">
    <name type="scientific">Mortierella polycephala</name>
    <dbReference type="NCBI Taxonomy" id="41804"/>
    <lineage>
        <taxon>Eukaryota</taxon>
        <taxon>Fungi</taxon>
        <taxon>Fungi incertae sedis</taxon>
        <taxon>Mucoromycota</taxon>
        <taxon>Mortierellomycotina</taxon>
        <taxon>Mortierellomycetes</taxon>
        <taxon>Mortierellales</taxon>
        <taxon>Mortierellaceae</taxon>
        <taxon>Mortierella</taxon>
    </lineage>
</organism>
<accession>A0A9P6U3X4</accession>
<dbReference type="AlphaFoldDB" id="A0A9P6U3X4"/>
<gene>
    <name evidence="2" type="ORF">BG011_003501</name>
</gene>
<keyword evidence="3" id="KW-1185">Reference proteome</keyword>
<dbReference type="Proteomes" id="UP000726737">
    <property type="component" value="Unassembled WGS sequence"/>
</dbReference>
<proteinExistence type="predicted"/>
<feature type="signal peptide" evidence="1">
    <location>
        <begin position="1"/>
        <end position="24"/>
    </location>
</feature>
<sequence length="279" mass="30701">MKTLSSFLIAIALLLQVVFTGAQGQVWQARHGMTSSAFQTQFSEFVDQGYRLTHVDGYGINNAPLYAAIWEKTSGPAWVAKHGLTDPQYQTQFDTLIKSGYRPTKVSGYTVSGSARYAAIWEKSSGPAWAARHGLTSAQYQSAFNTYISQGYRLKHISGYAVGTSARYAAIWEKSSGPAFAARHGLTVEKFQKEFDALVAKGYRLLLVDGYTVNGTNLYAGIWEKSTGPAWESRGELTPAQFQTAFNQFVKQGYKLVSVSGYGTTTARYAAIWSKKKSL</sequence>
<dbReference type="EMBL" id="JAAAJA010000231">
    <property type="protein sequence ID" value="KAG0258133.1"/>
    <property type="molecule type" value="Genomic_DNA"/>
</dbReference>
<evidence type="ECO:0000313" key="3">
    <source>
        <dbReference type="Proteomes" id="UP000726737"/>
    </source>
</evidence>
<reference evidence="2" key="1">
    <citation type="journal article" date="2020" name="Fungal Divers.">
        <title>Resolving the Mortierellaceae phylogeny through synthesis of multi-gene phylogenetics and phylogenomics.</title>
        <authorList>
            <person name="Vandepol N."/>
            <person name="Liber J."/>
            <person name="Desiro A."/>
            <person name="Na H."/>
            <person name="Kennedy M."/>
            <person name="Barry K."/>
            <person name="Grigoriev I.V."/>
            <person name="Miller A.N."/>
            <person name="O'Donnell K."/>
            <person name="Stajich J.E."/>
            <person name="Bonito G."/>
        </authorList>
    </citation>
    <scope>NUCLEOTIDE SEQUENCE</scope>
    <source>
        <strain evidence="2">KOD948</strain>
    </source>
</reference>
<dbReference type="Pfam" id="PF17660">
    <property type="entry name" value="BTRD1"/>
    <property type="match status" value="5"/>
</dbReference>